<proteinExistence type="predicted"/>
<dbReference type="InterPro" id="IPR001650">
    <property type="entry name" value="Helicase_C-like"/>
</dbReference>
<evidence type="ECO:0000256" key="1">
    <source>
        <dbReference type="SAM" id="SignalP"/>
    </source>
</evidence>
<organism evidence="3 4">
    <name type="scientific">Lentinula detonsa</name>
    <dbReference type="NCBI Taxonomy" id="2804962"/>
    <lineage>
        <taxon>Eukaryota</taxon>
        <taxon>Fungi</taxon>
        <taxon>Dikarya</taxon>
        <taxon>Basidiomycota</taxon>
        <taxon>Agaricomycotina</taxon>
        <taxon>Agaricomycetes</taxon>
        <taxon>Agaricomycetidae</taxon>
        <taxon>Agaricales</taxon>
        <taxon>Marasmiineae</taxon>
        <taxon>Omphalotaceae</taxon>
        <taxon>Lentinula</taxon>
    </lineage>
</organism>
<dbReference type="InterPro" id="IPR027417">
    <property type="entry name" value="P-loop_NTPase"/>
</dbReference>
<feature type="chain" id="PRO_5041273292" description="Helicase C-terminal domain-containing protein" evidence="1">
    <location>
        <begin position="22"/>
        <end position="288"/>
    </location>
</feature>
<evidence type="ECO:0000313" key="3">
    <source>
        <dbReference type="EMBL" id="KAJ3981464.1"/>
    </source>
</evidence>
<evidence type="ECO:0000259" key="2">
    <source>
        <dbReference type="Pfam" id="PF00271"/>
    </source>
</evidence>
<dbReference type="Proteomes" id="UP001163850">
    <property type="component" value="Unassembled WGS sequence"/>
</dbReference>
<gene>
    <name evidence="3" type="ORF">F5890DRAFT_1616144</name>
</gene>
<dbReference type="Pfam" id="PF00271">
    <property type="entry name" value="Helicase_C"/>
    <property type="match status" value="1"/>
</dbReference>
<keyword evidence="1" id="KW-0732">Signal</keyword>
<feature type="signal peptide" evidence="1">
    <location>
        <begin position="1"/>
        <end position="21"/>
    </location>
</feature>
<dbReference type="Gene3D" id="3.40.50.300">
    <property type="entry name" value="P-loop containing nucleotide triphosphate hydrolases"/>
    <property type="match status" value="1"/>
</dbReference>
<dbReference type="AlphaFoldDB" id="A0AA38PTN8"/>
<name>A0AA38PTN8_9AGAR</name>
<evidence type="ECO:0000313" key="4">
    <source>
        <dbReference type="Proteomes" id="UP001163850"/>
    </source>
</evidence>
<feature type="domain" description="Helicase C-terminal" evidence="2">
    <location>
        <begin position="3"/>
        <end position="46"/>
    </location>
</feature>
<accession>A0AA38PTN8</accession>
<sequence length="288" mass="32519">MHSQKCHVVFATSTLAVGVDLAGIEDVVIYGDPEDVDQLLHMVGRIRPCLREMDTAVTHRGIVYFSANAWKRAEESLSRKPTGKNSAMLEDDSSNMDTGLAELYLAECKVDNIDQQYDNPKQDPHCSCPTCTRFPSPSARIPCICSGCSPEPTSTSNPSTCCKLAAMTPDVPKRHKRITKPMREHGTRQLKKFRMELFDEADPKSSSMLSPDFYFTDEEIKVILDQFASISSVEDVARLVFRNQRLSPHCQRLFESVQLLRQEFEEIKKAEKLKREEAKTNSILASRN</sequence>
<dbReference type="SUPFAM" id="SSF52540">
    <property type="entry name" value="P-loop containing nucleoside triphosphate hydrolases"/>
    <property type="match status" value="1"/>
</dbReference>
<dbReference type="EMBL" id="MU802112">
    <property type="protein sequence ID" value="KAJ3981464.1"/>
    <property type="molecule type" value="Genomic_DNA"/>
</dbReference>
<reference evidence="3" key="1">
    <citation type="submission" date="2022-08" db="EMBL/GenBank/DDBJ databases">
        <authorList>
            <consortium name="DOE Joint Genome Institute"/>
            <person name="Min B."/>
            <person name="Riley R."/>
            <person name="Sierra-Patev S."/>
            <person name="Naranjo-Ortiz M."/>
            <person name="Looney B."/>
            <person name="Konkel Z."/>
            <person name="Slot J.C."/>
            <person name="Sakamoto Y."/>
            <person name="Steenwyk J.L."/>
            <person name="Rokas A."/>
            <person name="Carro J."/>
            <person name="Camarero S."/>
            <person name="Ferreira P."/>
            <person name="Molpeceres G."/>
            <person name="Ruiz-Duenas F.J."/>
            <person name="Serrano A."/>
            <person name="Henrissat B."/>
            <person name="Drula E."/>
            <person name="Hughes K.W."/>
            <person name="Mata J.L."/>
            <person name="Ishikawa N.K."/>
            <person name="Vargas-Isla R."/>
            <person name="Ushijima S."/>
            <person name="Smith C.A."/>
            <person name="Ahrendt S."/>
            <person name="Andreopoulos W."/>
            <person name="He G."/>
            <person name="Labutti K."/>
            <person name="Lipzen A."/>
            <person name="Ng V."/>
            <person name="Sandor L."/>
            <person name="Barry K."/>
            <person name="Martinez A.T."/>
            <person name="Xiao Y."/>
            <person name="Gibbons J.G."/>
            <person name="Terashima K."/>
            <person name="Hibbett D.S."/>
            <person name="Grigoriev I.V."/>
        </authorList>
    </citation>
    <scope>NUCLEOTIDE SEQUENCE</scope>
    <source>
        <strain evidence="3">TFB7829</strain>
    </source>
</reference>
<comment type="caution">
    <text evidence="3">The sequence shown here is derived from an EMBL/GenBank/DDBJ whole genome shotgun (WGS) entry which is preliminary data.</text>
</comment>
<protein>
    <recommendedName>
        <fullName evidence="2">Helicase C-terminal domain-containing protein</fullName>
    </recommendedName>
</protein>